<evidence type="ECO:0000256" key="1">
    <source>
        <dbReference type="ARBA" id="ARBA00004651"/>
    </source>
</evidence>
<feature type="transmembrane region" description="Helical" evidence="14">
    <location>
        <begin position="74"/>
        <end position="95"/>
    </location>
</feature>
<sequence>MLTKKNIFFFLKSPVIGFLILLILTTFTFFFIIFGNCSYIVKKIIIILNFFVQIFIHGYYFIYVKKEFKRFWNIISLLFTFLIIFIIFLGSLWIMKNLNH</sequence>
<dbReference type="InterPro" id="IPR050968">
    <property type="entry name" value="Cytochrome_c_oxidase_bac_sub4"/>
</dbReference>
<dbReference type="EMBL" id="LN890285">
    <property type="protein sequence ID" value="CUR53275.1"/>
    <property type="molecule type" value="Genomic_DNA"/>
</dbReference>
<dbReference type="Proteomes" id="UP000243633">
    <property type="component" value="Chromosome 1"/>
</dbReference>
<dbReference type="PANTHER" id="PTHR36835">
    <property type="entry name" value="CYTOCHROME BO(3) UBIQUINOL OXIDASE SUBUNIT 4"/>
    <property type="match status" value="1"/>
</dbReference>
<dbReference type="PATRIC" id="fig|98804.3.peg.293"/>
<keyword evidence="7 14" id="KW-1133">Transmembrane helix</keyword>
<dbReference type="InterPro" id="IPR005171">
    <property type="entry name" value="Cyt_c_oxidase_su4_prok"/>
</dbReference>
<dbReference type="GO" id="GO:0009319">
    <property type="term" value="C:cytochrome o ubiquinol oxidase complex"/>
    <property type="evidence" value="ECO:0007669"/>
    <property type="project" value="TreeGrafter"/>
</dbReference>
<protein>
    <recommendedName>
        <fullName evidence="4">Cytochrome bo(3) ubiquinol oxidase subunit 4</fullName>
    </recommendedName>
    <alternativeName>
        <fullName evidence="13">Cytochrome o ubiquinol oxidase subunit 4</fullName>
    </alternativeName>
    <alternativeName>
        <fullName evidence="10">Oxidase bo(3) subunit 4</fullName>
    </alternativeName>
    <alternativeName>
        <fullName evidence="11">Ubiquinol oxidase polypeptide IV</fullName>
    </alternativeName>
    <alternativeName>
        <fullName evidence="12">Ubiquinol oxidase subunit 4</fullName>
    </alternativeName>
</protein>
<accession>A0A160SXM6</accession>
<evidence type="ECO:0000256" key="6">
    <source>
        <dbReference type="ARBA" id="ARBA00022692"/>
    </source>
</evidence>
<keyword evidence="6 14" id="KW-0812">Transmembrane</keyword>
<evidence type="ECO:0000313" key="15">
    <source>
        <dbReference type="EMBL" id="CUR53275.1"/>
    </source>
</evidence>
<evidence type="ECO:0000256" key="4">
    <source>
        <dbReference type="ARBA" id="ARBA00014689"/>
    </source>
</evidence>
<evidence type="ECO:0000256" key="9">
    <source>
        <dbReference type="ARBA" id="ARBA00025694"/>
    </source>
</evidence>
<dbReference type="STRING" id="98804.BTSPAZIEG_0311"/>
<dbReference type="GO" id="GO:0015078">
    <property type="term" value="F:proton transmembrane transporter activity"/>
    <property type="evidence" value="ECO:0007669"/>
    <property type="project" value="TreeGrafter"/>
</dbReference>
<dbReference type="GO" id="GO:0005886">
    <property type="term" value="C:plasma membrane"/>
    <property type="evidence" value="ECO:0007669"/>
    <property type="project" value="UniProtKB-SubCell"/>
</dbReference>
<dbReference type="AlphaFoldDB" id="A0A160SXM6"/>
<evidence type="ECO:0000256" key="5">
    <source>
        <dbReference type="ARBA" id="ARBA00022475"/>
    </source>
</evidence>
<evidence type="ECO:0000256" key="14">
    <source>
        <dbReference type="SAM" id="Phobius"/>
    </source>
</evidence>
<evidence type="ECO:0000256" key="7">
    <source>
        <dbReference type="ARBA" id="ARBA00022989"/>
    </source>
</evidence>
<comment type="similarity">
    <text evidence="2">Belongs to the cytochrome c oxidase bacterial subunit 4 family.</text>
</comment>
<evidence type="ECO:0000256" key="10">
    <source>
        <dbReference type="ARBA" id="ARBA00030071"/>
    </source>
</evidence>
<evidence type="ECO:0000256" key="13">
    <source>
        <dbReference type="ARBA" id="ARBA00032185"/>
    </source>
</evidence>
<dbReference type="GO" id="GO:0009486">
    <property type="term" value="F:cytochrome bo3 ubiquinol oxidase activity"/>
    <property type="evidence" value="ECO:0007669"/>
    <property type="project" value="TreeGrafter"/>
</dbReference>
<gene>
    <name evidence="15" type="primary">cyoD</name>
    <name evidence="15" type="ORF">BTSPAZIEG_0311</name>
</gene>
<name>A0A160SXM6_BUCTT</name>
<proteinExistence type="inferred from homology"/>
<dbReference type="RefSeq" id="WP_075472794.1">
    <property type="nucleotide sequence ID" value="NZ_CP135003.1"/>
</dbReference>
<feature type="transmembrane region" description="Helical" evidence="14">
    <location>
        <begin position="40"/>
        <end position="62"/>
    </location>
</feature>
<evidence type="ECO:0000256" key="8">
    <source>
        <dbReference type="ARBA" id="ARBA00023136"/>
    </source>
</evidence>
<dbReference type="GO" id="GO:0019646">
    <property type="term" value="P:aerobic electron transport chain"/>
    <property type="evidence" value="ECO:0007669"/>
    <property type="project" value="TreeGrafter"/>
</dbReference>
<dbReference type="Pfam" id="PF03626">
    <property type="entry name" value="COX4_pro"/>
    <property type="match status" value="1"/>
</dbReference>
<comment type="function">
    <text evidence="9">Cytochrome bo(3) ubiquinol terminal oxidase is the component of the aerobic respiratory chain of E.coli that predominates when cells are grown at high aeration. Has proton pump activity across the membrane in addition to electron transfer, pumping 2 protons/electron.</text>
</comment>
<organism evidence="15 16">
    <name type="scientific">Buchnera aphidicola subsp. Tuberolachnus salignus</name>
    <dbReference type="NCBI Taxonomy" id="98804"/>
    <lineage>
        <taxon>Bacteria</taxon>
        <taxon>Pseudomonadati</taxon>
        <taxon>Pseudomonadota</taxon>
        <taxon>Gammaproteobacteria</taxon>
        <taxon>Enterobacterales</taxon>
        <taxon>Erwiniaceae</taxon>
        <taxon>Buchnera</taxon>
    </lineage>
</organism>
<dbReference type="GO" id="GO:0015990">
    <property type="term" value="P:electron transport coupled proton transport"/>
    <property type="evidence" value="ECO:0007669"/>
    <property type="project" value="TreeGrafter"/>
</dbReference>
<comment type="subcellular location">
    <subcellularLocation>
        <location evidence="1">Cell membrane</location>
        <topology evidence="1">Multi-pass membrane protein</topology>
    </subcellularLocation>
</comment>
<evidence type="ECO:0000256" key="2">
    <source>
        <dbReference type="ARBA" id="ARBA00008079"/>
    </source>
</evidence>
<dbReference type="OrthoDB" id="2375888at2"/>
<keyword evidence="5" id="KW-1003">Cell membrane</keyword>
<keyword evidence="8 14" id="KW-0472">Membrane</keyword>
<evidence type="ECO:0000256" key="12">
    <source>
        <dbReference type="ARBA" id="ARBA00031887"/>
    </source>
</evidence>
<dbReference type="PANTHER" id="PTHR36835:SF1">
    <property type="entry name" value="CYTOCHROME BO(3) UBIQUINOL OXIDASE SUBUNIT 4"/>
    <property type="match status" value="1"/>
</dbReference>
<evidence type="ECO:0000256" key="11">
    <source>
        <dbReference type="ARBA" id="ARBA00030211"/>
    </source>
</evidence>
<evidence type="ECO:0000256" key="3">
    <source>
        <dbReference type="ARBA" id="ARBA00011700"/>
    </source>
</evidence>
<reference evidence="16" key="1">
    <citation type="submission" date="2015-10" db="EMBL/GenBank/DDBJ databases">
        <authorList>
            <person name="Manzano-Marin A."/>
            <person name="Manzano-Marin A."/>
        </authorList>
    </citation>
    <scope>NUCLEOTIDE SEQUENCE [LARGE SCALE GENOMIC DNA]</scope>
    <source>
        <strain evidence="16">BTs</strain>
    </source>
</reference>
<keyword evidence="16" id="KW-1185">Reference proteome</keyword>
<comment type="subunit">
    <text evidence="3">Heterooctamer of two A chains, two B chains, two C chains and two D chains.</text>
</comment>
<evidence type="ECO:0000313" key="16">
    <source>
        <dbReference type="Proteomes" id="UP000243633"/>
    </source>
</evidence>
<feature type="transmembrane region" description="Helical" evidence="14">
    <location>
        <begin position="7"/>
        <end position="34"/>
    </location>
</feature>